<evidence type="ECO:0000256" key="8">
    <source>
        <dbReference type="HAMAP-Rule" id="MF_01895"/>
    </source>
</evidence>
<dbReference type="InterPro" id="IPR050180">
    <property type="entry name" value="RNR_Ribonuclease"/>
</dbReference>
<dbReference type="Pfam" id="PF00773">
    <property type="entry name" value="RNB"/>
    <property type="match status" value="1"/>
</dbReference>
<evidence type="ECO:0000256" key="4">
    <source>
        <dbReference type="ARBA" id="ARBA00022722"/>
    </source>
</evidence>
<dbReference type="Pfam" id="PF08206">
    <property type="entry name" value="OB_RNB"/>
    <property type="match status" value="1"/>
</dbReference>
<dbReference type="InterPro" id="IPR013223">
    <property type="entry name" value="RNase_B_OB_dom"/>
</dbReference>
<feature type="compositionally biased region" description="Basic residues" evidence="9">
    <location>
        <begin position="756"/>
        <end position="799"/>
    </location>
</feature>
<comment type="function">
    <text evidence="8">3'-5' exoribonuclease that releases 5'-nucleoside monophosphates and is involved in maturation of structured RNAs.</text>
</comment>
<keyword evidence="3 8" id="KW-0963">Cytoplasm</keyword>
<evidence type="ECO:0000313" key="12">
    <source>
        <dbReference type="Proteomes" id="UP000317369"/>
    </source>
</evidence>
<dbReference type="InterPro" id="IPR004476">
    <property type="entry name" value="RNase_II/RNase_R"/>
</dbReference>
<dbReference type="AlphaFoldDB" id="A0A517YYV5"/>
<dbReference type="InterPro" id="IPR001900">
    <property type="entry name" value="RNase_II/R"/>
</dbReference>
<keyword evidence="5 8" id="KW-0378">Hydrolase</keyword>
<dbReference type="GO" id="GO:0003723">
    <property type="term" value="F:RNA binding"/>
    <property type="evidence" value="ECO:0007669"/>
    <property type="project" value="UniProtKB-UniRule"/>
</dbReference>
<evidence type="ECO:0000256" key="5">
    <source>
        <dbReference type="ARBA" id="ARBA00022801"/>
    </source>
</evidence>
<keyword evidence="12" id="KW-1185">Reference proteome</keyword>
<comment type="subcellular location">
    <subcellularLocation>
        <location evidence="2 8">Cytoplasm</location>
    </subcellularLocation>
</comment>
<evidence type="ECO:0000256" key="6">
    <source>
        <dbReference type="ARBA" id="ARBA00022839"/>
    </source>
</evidence>
<accession>A0A517YYV5</accession>
<evidence type="ECO:0000256" key="7">
    <source>
        <dbReference type="ARBA" id="ARBA00022884"/>
    </source>
</evidence>
<dbReference type="KEGG" id="pcor:KS4_34600"/>
<evidence type="ECO:0000259" key="10">
    <source>
        <dbReference type="PROSITE" id="PS50126"/>
    </source>
</evidence>
<evidence type="ECO:0000313" key="11">
    <source>
        <dbReference type="EMBL" id="QDU35379.1"/>
    </source>
</evidence>
<sequence length="799" mass="89203">MYQNRILDYISDRRYEPQTLRELAEELNIEGEEKTAFYEAAEQLLSEGQVILGSSDAVTLPPPGKEMIGVYRRHERGFGFIVPDSLTAHGDLFIPPGNGIDALTGDRVRAKVISQKRRATMGKSPYIGRIIEVLERSARGYVGTLTKRGNMYVVNVDGRSLHEPVIIRDPHAKNAKVGSKVAIDLVSYPDDFGNLPEGVITEVLGEAGEPNVETMAIMRAFGLEEKFPNDVLEEARLASKKIDNTIPEDREDLTKTFICTIDPPDAKDYDDAISITRFDEVQKDGACYELGVHIADVAHFVKSGGALDKEAIRRGNSTYLPRKVIPMLPEVLSNGVCSLQEGVNRYAKSCFLRYDETGQVVSERFARTVICSAKRLTYLEAQALIGDDVREAMKHTKSTPKYSRELITALKLMDELAKVIRGRRMKQGMIVLGLPDVELVFDDSGRVVDAQPEDDAFTHTIIEMFMVEANEAAARLFDILNIPMIRRTHPDPDTYDLGELHSFARVSGYNIPQRPDRHSLQALLESVRGKPAQQAVHMAVLKTLNKAEYSPSMIGHFALASEHYTHFTSPIRRYPDFVVHRGIDAVIDAADGKAINSRNKKKIAKKVVEDARVPDEEQMHEISRGCSHTERNSETAERELRSYLILELLAEHLGEDFSGTVTGVTSSGIYVQVDKFVIDGFVHVNELPPAGERWKLNANTGALVAQRSGKSITIGDQFVIRIANVDLSRRQMDLVIVDQQSGRKSSKTQQKAFDKKTKRSDKSHKQGSKKKSARGVKPKNAAKQKSKLKAARKRSARRR</sequence>
<proteinExistence type="inferred from homology"/>
<dbReference type="InterPro" id="IPR022966">
    <property type="entry name" value="RNase_II/R_CS"/>
</dbReference>
<dbReference type="InterPro" id="IPR012340">
    <property type="entry name" value="NA-bd_OB-fold"/>
</dbReference>
<dbReference type="CDD" id="cd04471">
    <property type="entry name" value="S1_RNase_R"/>
    <property type="match status" value="1"/>
</dbReference>
<dbReference type="SMART" id="SM00316">
    <property type="entry name" value="S1"/>
    <property type="match status" value="1"/>
</dbReference>
<dbReference type="Proteomes" id="UP000317369">
    <property type="component" value="Chromosome"/>
</dbReference>
<dbReference type="GO" id="GO:0008859">
    <property type="term" value="F:exoribonuclease II activity"/>
    <property type="evidence" value="ECO:0007669"/>
    <property type="project" value="UniProtKB-UniRule"/>
</dbReference>
<keyword evidence="6 8" id="KW-0269">Exonuclease</keyword>
<dbReference type="PANTHER" id="PTHR23355:SF9">
    <property type="entry name" value="DIS3-LIKE EXONUCLEASE 2"/>
    <property type="match status" value="1"/>
</dbReference>
<dbReference type="InterPro" id="IPR003029">
    <property type="entry name" value="S1_domain"/>
</dbReference>
<dbReference type="GO" id="GO:0005829">
    <property type="term" value="C:cytosol"/>
    <property type="evidence" value="ECO:0007669"/>
    <property type="project" value="TreeGrafter"/>
</dbReference>
<organism evidence="11 12">
    <name type="scientific">Poriferisphaera corsica</name>
    <dbReference type="NCBI Taxonomy" id="2528020"/>
    <lineage>
        <taxon>Bacteria</taxon>
        <taxon>Pseudomonadati</taxon>
        <taxon>Planctomycetota</taxon>
        <taxon>Phycisphaerae</taxon>
        <taxon>Phycisphaerales</taxon>
        <taxon>Phycisphaeraceae</taxon>
        <taxon>Poriferisphaera</taxon>
    </lineage>
</organism>
<evidence type="ECO:0000256" key="9">
    <source>
        <dbReference type="SAM" id="MobiDB-lite"/>
    </source>
</evidence>
<dbReference type="SMART" id="SM00955">
    <property type="entry name" value="RNB"/>
    <property type="match status" value="1"/>
</dbReference>
<evidence type="ECO:0000256" key="1">
    <source>
        <dbReference type="ARBA" id="ARBA00001849"/>
    </source>
</evidence>
<feature type="compositionally biased region" description="Polar residues" evidence="9">
    <location>
        <begin position="738"/>
        <end position="751"/>
    </location>
</feature>
<dbReference type="PROSITE" id="PS01175">
    <property type="entry name" value="RIBONUCLEASE_II"/>
    <property type="match status" value="1"/>
</dbReference>
<comment type="similarity">
    <text evidence="8">Belongs to the RNR ribonuclease family. RNase R subfamily.</text>
</comment>
<feature type="region of interest" description="Disordered" evidence="9">
    <location>
        <begin position="615"/>
        <end position="634"/>
    </location>
</feature>
<dbReference type="Pfam" id="PF00575">
    <property type="entry name" value="S1"/>
    <property type="match status" value="1"/>
</dbReference>
<dbReference type="EC" id="3.1.13.1" evidence="8"/>
<dbReference type="PROSITE" id="PS50126">
    <property type="entry name" value="S1"/>
    <property type="match status" value="1"/>
</dbReference>
<dbReference type="HAMAP" id="MF_01895">
    <property type="entry name" value="RNase_R"/>
    <property type="match status" value="1"/>
</dbReference>
<dbReference type="Gene3D" id="2.40.50.140">
    <property type="entry name" value="Nucleic acid-binding proteins"/>
    <property type="match status" value="2"/>
</dbReference>
<comment type="catalytic activity">
    <reaction evidence="1 8">
        <text>Exonucleolytic cleavage in the 3'- to 5'-direction to yield nucleoside 5'-phosphates.</text>
        <dbReference type="EC" id="3.1.13.1"/>
    </reaction>
</comment>
<dbReference type="InterPro" id="IPR011805">
    <property type="entry name" value="RNase_R"/>
</dbReference>
<keyword evidence="7 8" id="KW-0694">RNA-binding</keyword>
<name>A0A517YYV5_9BACT</name>
<evidence type="ECO:0000256" key="3">
    <source>
        <dbReference type="ARBA" id="ARBA00022490"/>
    </source>
</evidence>
<gene>
    <name evidence="8 11" type="primary">rnr</name>
    <name evidence="11" type="ORF">KS4_34600</name>
</gene>
<reference evidence="11 12" key="1">
    <citation type="submission" date="2019-02" db="EMBL/GenBank/DDBJ databases">
        <title>Deep-cultivation of Planctomycetes and their phenomic and genomic characterization uncovers novel biology.</title>
        <authorList>
            <person name="Wiegand S."/>
            <person name="Jogler M."/>
            <person name="Boedeker C."/>
            <person name="Pinto D."/>
            <person name="Vollmers J."/>
            <person name="Rivas-Marin E."/>
            <person name="Kohn T."/>
            <person name="Peeters S.H."/>
            <person name="Heuer A."/>
            <person name="Rast P."/>
            <person name="Oberbeckmann S."/>
            <person name="Bunk B."/>
            <person name="Jeske O."/>
            <person name="Meyerdierks A."/>
            <person name="Storesund J.E."/>
            <person name="Kallscheuer N."/>
            <person name="Luecker S."/>
            <person name="Lage O.M."/>
            <person name="Pohl T."/>
            <person name="Merkel B.J."/>
            <person name="Hornburger P."/>
            <person name="Mueller R.-W."/>
            <person name="Bruemmer F."/>
            <person name="Labrenz M."/>
            <person name="Spormann A.M."/>
            <person name="Op den Camp H."/>
            <person name="Overmann J."/>
            <person name="Amann R."/>
            <person name="Jetten M.S.M."/>
            <person name="Mascher T."/>
            <person name="Medema M.H."/>
            <person name="Devos D.P."/>
            <person name="Kaster A.-K."/>
            <person name="Ovreas L."/>
            <person name="Rohde M."/>
            <person name="Galperin M.Y."/>
            <person name="Jogler C."/>
        </authorList>
    </citation>
    <scope>NUCLEOTIDE SEQUENCE [LARGE SCALE GENOMIC DNA]</scope>
    <source>
        <strain evidence="11 12">KS4</strain>
    </source>
</reference>
<dbReference type="Pfam" id="PF17876">
    <property type="entry name" value="CSD2"/>
    <property type="match status" value="1"/>
</dbReference>
<dbReference type="PANTHER" id="PTHR23355">
    <property type="entry name" value="RIBONUCLEASE"/>
    <property type="match status" value="1"/>
</dbReference>
<dbReference type="NCBIfam" id="TIGR00358">
    <property type="entry name" value="3_prime_RNase"/>
    <property type="match status" value="1"/>
</dbReference>
<dbReference type="EMBL" id="CP036425">
    <property type="protein sequence ID" value="QDU35379.1"/>
    <property type="molecule type" value="Genomic_DNA"/>
</dbReference>
<dbReference type="GO" id="GO:0006402">
    <property type="term" value="P:mRNA catabolic process"/>
    <property type="evidence" value="ECO:0007669"/>
    <property type="project" value="TreeGrafter"/>
</dbReference>
<feature type="domain" description="S1 motif" evidence="10">
    <location>
        <begin position="654"/>
        <end position="737"/>
    </location>
</feature>
<dbReference type="RefSeq" id="WP_145080633.1">
    <property type="nucleotide sequence ID" value="NZ_CP036425.1"/>
</dbReference>
<keyword evidence="4 8" id="KW-0540">Nuclease</keyword>
<dbReference type="InterPro" id="IPR040476">
    <property type="entry name" value="CSD2"/>
</dbReference>
<dbReference type="OrthoDB" id="9764149at2"/>
<feature type="region of interest" description="Disordered" evidence="9">
    <location>
        <begin position="738"/>
        <end position="799"/>
    </location>
</feature>
<evidence type="ECO:0000256" key="2">
    <source>
        <dbReference type="ARBA" id="ARBA00004496"/>
    </source>
</evidence>
<protein>
    <recommendedName>
        <fullName evidence="8">Ribonuclease R</fullName>
        <shortName evidence="8">RNase R</shortName>
        <ecNumber evidence="8">3.1.13.1</ecNumber>
    </recommendedName>
</protein>
<dbReference type="SUPFAM" id="SSF50249">
    <property type="entry name" value="Nucleic acid-binding proteins"/>
    <property type="match status" value="4"/>
</dbReference>